<evidence type="ECO:0000256" key="7">
    <source>
        <dbReference type="SAM" id="MobiDB-lite"/>
    </source>
</evidence>
<sequence>PVPATSRSVLAHNRNTHVDFQAGAARPAASTRARHPGPPSPPAGAPGSGPGARGGRRTEVTRHGGGEGSPAPLTRPGAAPGPSLRRSRSKTEKGGGGGRGERPGSSFHPETGGPAGNDEGRGRPGPVGNRVPRVRPRLWGKEPRAEQPGRVPPPEPAAPMPGGYGVMGDDGSMDYSVHEAWNEATNVYLVVILVSFVLFMYAKSHMTPGAAGPLTAWTPGWLREGSTHHRQFTCRNKRKIMRIFSVPPTAETLSEPSFYDTISKIRLRQQLEMYSICEKTMRQSEKPRRQTQAQSRSQAHLRW</sequence>
<feature type="region of interest" description="Disordered" evidence="7">
    <location>
        <begin position="280"/>
        <end position="303"/>
    </location>
</feature>
<dbReference type="PANTHER" id="PTHR31888">
    <property type="entry name" value="SMALL INTEGRAL MEMBRANE PROTEIN 19"/>
    <property type="match status" value="1"/>
</dbReference>
<feature type="compositionally biased region" description="Low complexity" evidence="7">
    <location>
        <begin position="290"/>
        <end position="303"/>
    </location>
</feature>
<evidence type="ECO:0000256" key="1">
    <source>
        <dbReference type="ARBA" id="ARBA00004167"/>
    </source>
</evidence>
<comment type="subcellular location">
    <subcellularLocation>
        <location evidence="1">Membrane</location>
        <topology evidence="1">Single-pass membrane protein</topology>
    </subcellularLocation>
</comment>
<feature type="compositionally biased region" description="Pro residues" evidence="7">
    <location>
        <begin position="150"/>
        <end position="159"/>
    </location>
</feature>
<dbReference type="Proteomes" id="UP000823872">
    <property type="component" value="Chromosome B1"/>
</dbReference>
<keyword evidence="9" id="KW-1185">Reference proteome</keyword>
<dbReference type="GeneTree" id="ENSGT00390000000436"/>
<reference evidence="8" key="3">
    <citation type="submission" date="2025-09" db="UniProtKB">
        <authorList>
            <consortium name="Ensembl"/>
        </authorList>
    </citation>
    <scope>IDENTIFICATION</scope>
    <source>
        <strain evidence="8">breed Abyssinian</strain>
    </source>
</reference>
<dbReference type="InterPro" id="IPR029368">
    <property type="entry name" value="SMIM19"/>
</dbReference>
<name>A0ABI7ZC70_FELCA</name>
<feature type="compositionally biased region" description="Low complexity" evidence="7">
    <location>
        <begin position="22"/>
        <end position="31"/>
    </location>
</feature>
<comment type="similarity">
    <text evidence="2">Belongs to the SMIM19 family.</text>
</comment>
<evidence type="ECO:0000256" key="4">
    <source>
        <dbReference type="ARBA" id="ARBA00022692"/>
    </source>
</evidence>
<evidence type="ECO:0000256" key="5">
    <source>
        <dbReference type="ARBA" id="ARBA00022989"/>
    </source>
</evidence>
<proteinExistence type="inferred from homology"/>
<reference evidence="8 9" key="1">
    <citation type="submission" date="2021-02" db="EMBL/GenBank/DDBJ databases">
        <title>Safari Cat Assemblies.</title>
        <authorList>
            <person name="Bredemeyer K.R."/>
            <person name="Murphy W.J."/>
        </authorList>
    </citation>
    <scope>NUCLEOTIDE SEQUENCE [LARGE SCALE GENOMIC DNA]</scope>
</reference>
<keyword evidence="4" id="KW-0812">Transmembrane</keyword>
<keyword evidence="5" id="KW-1133">Transmembrane helix</keyword>
<dbReference type="Ensembl" id="ENSFCTT00005059601.1">
    <property type="protein sequence ID" value="ENSFCTP00005043793.1"/>
    <property type="gene ID" value="ENSFCTG00005020720.1"/>
</dbReference>
<protein>
    <recommendedName>
        <fullName evidence="3">Small integral membrane protein 19</fullName>
    </recommendedName>
</protein>
<keyword evidence="6" id="KW-0472">Membrane</keyword>
<organism evidence="8 9">
    <name type="scientific">Felis catus</name>
    <name type="common">Cat</name>
    <name type="synonym">Felis silvestris catus</name>
    <dbReference type="NCBI Taxonomy" id="9685"/>
    <lineage>
        <taxon>Eukaryota</taxon>
        <taxon>Metazoa</taxon>
        <taxon>Chordata</taxon>
        <taxon>Craniata</taxon>
        <taxon>Vertebrata</taxon>
        <taxon>Euteleostomi</taxon>
        <taxon>Mammalia</taxon>
        <taxon>Eutheria</taxon>
        <taxon>Laurasiatheria</taxon>
        <taxon>Carnivora</taxon>
        <taxon>Feliformia</taxon>
        <taxon>Felidae</taxon>
        <taxon>Felinae</taxon>
        <taxon>Felis</taxon>
    </lineage>
</organism>
<dbReference type="PANTHER" id="PTHR31888:SF1">
    <property type="entry name" value="SMALL INTEGRAL MEMBRANE PROTEIN 19"/>
    <property type="match status" value="1"/>
</dbReference>
<dbReference type="Pfam" id="PF15117">
    <property type="entry name" value="UPF0697"/>
    <property type="match status" value="2"/>
</dbReference>
<evidence type="ECO:0000256" key="3">
    <source>
        <dbReference type="ARBA" id="ARBA00017901"/>
    </source>
</evidence>
<evidence type="ECO:0000313" key="9">
    <source>
        <dbReference type="Proteomes" id="UP000823872"/>
    </source>
</evidence>
<accession>A0ABI7ZC70</accession>
<feature type="compositionally biased region" description="Basic and acidic residues" evidence="7">
    <location>
        <begin position="56"/>
        <end position="65"/>
    </location>
</feature>
<evidence type="ECO:0000313" key="8">
    <source>
        <dbReference type="Ensembl" id="ENSFCTP00005043793.1"/>
    </source>
</evidence>
<feature type="region of interest" description="Disordered" evidence="7">
    <location>
        <begin position="1"/>
        <end position="161"/>
    </location>
</feature>
<evidence type="ECO:0000256" key="2">
    <source>
        <dbReference type="ARBA" id="ARBA00008977"/>
    </source>
</evidence>
<evidence type="ECO:0000256" key="6">
    <source>
        <dbReference type="ARBA" id="ARBA00023136"/>
    </source>
</evidence>
<reference evidence="8" key="2">
    <citation type="submission" date="2025-08" db="UniProtKB">
        <authorList>
            <consortium name="Ensembl"/>
        </authorList>
    </citation>
    <scope>IDENTIFICATION</scope>
    <source>
        <strain evidence="8">breed Abyssinian</strain>
    </source>
</reference>